<dbReference type="Pfam" id="PF00234">
    <property type="entry name" value="Tryp_alpha_amyl"/>
    <property type="match status" value="1"/>
</dbReference>
<name>A0A1V0JB55_GAIPU</name>
<keyword evidence="3" id="KW-0708">Seed storage protein</keyword>
<evidence type="ECO:0000259" key="5">
    <source>
        <dbReference type="SMART" id="SM00499"/>
    </source>
</evidence>
<dbReference type="PANTHER" id="PTHR35496:SF4">
    <property type="entry name" value="2S SULFUR-RICH SEED STORAGE PROTEIN 2-LIKE"/>
    <property type="match status" value="1"/>
</dbReference>
<proteinExistence type="inferred from homology"/>
<dbReference type="PANTHER" id="PTHR35496">
    <property type="entry name" value="2S SEED STORAGE PROTEIN 1-RELATED"/>
    <property type="match status" value="1"/>
</dbReference>
<dbReference type="InterPro" id="IPR000617">
    <property type="entry name" value="Napin/2SS/CON"/>
</dbReference>
<dbReference type="AlphaFoldDB" id="A0A1V0JB55"/>
<organism evidence="6">
    <name type="scientific">Gaillardia pulchella</name>
    <name type="common">Indian blanket</name>
    <dbReference type="NCBI Taxonomy" id="128738"/>
    <lineage>
        <taxon>Eukaryota</taxon>
        <taxon>Viridiplantae</taxon>
        <taxon>Streptophyta</taxon>
        <taxon>Embryophyta</taxon>
        <taxon>Tracheophyta</taxon>
        <taxon>Spermatophyta</taxon>
        <taxon>Magnoliopsida</taxon>
        <taxon>eudicotyledons</taxon>
        <taxon>Gunneridae</taxon>
        <taxon>Pentapetalae</taxon>
        <taxon>asterids</taxon>
        <taxon>campanulids</taxon>
        <taxon>Asterales</taxon>
        <taxon>Asteraceae</taxon>
        <taxon>Asteroideae</taxon>
        <taxon>Heliantheae alliance</taxon>
        <taxon>Helenieae</taxon>
        <taxon>Gaillardiinae</taxon>
        <taxon>Gaillardia</taxon>
    </lineage>
</organism>
<comment type="similarity">
    <text evidence="1">Belongs to the 2S seed storage albumins family.</text>
</comment>
<reference evidence="6" key="1">
    <citation type="journal article" date="2017" name="Mol. Biol. Evol.">
        <title>Stepwise evolution of a buried inhibitor peptide over 45 million years.</title>
        <authorList>
            <person name="Jayasena A.S."/>
            <person name="Fisher M.F."/>
            <person name="Panero J.L."/>
            <person name="Secco D."/>
            <person name="Bernath-Levin K."/>
            <person name="Berkowitz O."/>
            <person name="Taylor N.L."/>
            <person name="Schilling E.E."/>
            <person name="Whelan J."/>
            <person name="Mylne J.S."/>
        </authorList>
    </citation>
    <scope>NUCLEOTIDE SEQUENCE</scope>
    <source>
        <strain evidence="6">JM8469</strain>
    </source>
</reference>
<evidence type="ECO:0000256" key="4">
    <source>
        <dbReference type="SAM" id="SignalP"/>
    </source>
</evidence>
<evidence type="ECO:0000256" key="2">
    <source>
        <dbReference type="ARBA" id="ARBA00022761"/>
    </source>
</evidence>
<feature type="domain" description="Bifunctional inhibitor/plant lipid transfer protein/seed storage helical" evidence="5">
    <location>
        <begin position="103"/>
        <end position="189"/>
    </location>
</feature>
<dbReference type="Gene3D" id="1.10.110.10">
    <property type="entry name" value="Plant lipid-transfer and hydrophobic proteins"/>
    <property type="match status" value="1"/>
</dbReference>
<sequence length="196" mass="22093">MAKLLAVLAFALVALSAVSALRTTTITTKTIQDNGWGIGYDGLEDNGWGRPKFDGLEDNGWGIGWDGLEDNGWGRPKFDGLGDNGRYSGECRRQIPMEQLNHCQMHLSQQQQLGILKMVVNPRKQQQQEQQHLQQCCSQLQQVSPQCQCEAIQQVFDESRQHADVIRMRQMLSKAERLPSDCSLEVQDCPIRAPRV</sequence>
<feature type="chain" id="PRO_5012211559" evidence="4">
    <location>
        <begin position="21"/>
        <end position="196"/>
    </location>
</feature>
<dbReference type="InterPro" id="IPR016140">
    <property type="entry name" value="Bifunc_inhib/LTP/seed_store"/>
</dbReference>
<evidence type="ECO:0000256" key="1">
    <source>
        <dbReference type="ARBA" id="ARBA00008262"/>
    </source>
</evidence>
<dbReference type="GO" id="GO:0045735">
    <property type="term" value="F:nutrient reservoir activity"/>
    <property type="evidence" value="ECO:0007669"/>
    <property type="project" value="UniProtKB-KW"/>
</dbReference>
<keyword evidence="2" id="KW-0758">Storage protein</keyword>
<protein>
    <submittedName>
        <fullName evidence="6">PawS-like protein 1a</fullName>
    </submittedName>
</protein>
<evidence type="ECO:0000313" key="6">
    <source>
        <dbReference type="EMBL" id="ARD06059.1"/>
    </source>
</evidence>
<evidence type="ECO:0000256" key="3">
    <source>
        <dbReference type="ARBA" id="ARBA00023129"/>
    </source>
</evidence>
<dbReference type="SMART" id="SM00499">
    <property type="entry name" value="AAI"/>
    <property type="match status" value="1"/>
</dbReference>
<accession>A0A1V0JB55</accession>
<dbReference type="SUPFAM" id="SSF47699">
    <property type="entry name" value="Bifunctional inhibitor/lipid-transfer protein/seed storage 2S albumin"/>
    <property type="match status" value="1"/>
</dbReference>
<feature type="signal peptide" evidence="4">
    <location>
        <begin position="1"/>
        <end position="20"/>
    </location>
</feature>
<dbReference type="InterPro" id="IPR036312">
    <property type="entry name" value="Bifun_inhib/LTP/seed_sf"/>
</dbReference>
<keyword evidence="4" id="KW-0732">Signal</keyword>
<dbReference type="EMBL" id="KY078372">
    <property type="protein sequence ID" value="ARD06059.1"/>
    <property type="molecule type" value="Genomic_DNA"/>
</dbReference>